<protein>
    <submittedName>
        <fullName evidence="1">Uncharacterized protein</fullName>
    </submittedName>
</protein>
<accession>A0A0E9PNP8</accession>
<organism evidence="1">
    <name type="scientific">Anguilla anguilla</name>
    <name type="common">European freshwater eel</name>
    <name type="synonym">Muraena anguilla</name>
    <dbReference type="NCBI Taxonomy" id="7936"/>
    <lineage>
        <taxon>Eukaryota</taxon>
        <taxon>Metazoa</taxon>
        <taxon>Chordata</taxon>
        <taxon>Craniata</taxon>
        <taxon>Vertebrata</taxon>
        <taxon>Euteleostomi</taxon>
        <taxon>Actinopterygii</taxon>
        <taxon>Neopterygii</taxon>
        <taxon>Teleostei</taxon>
        <taxon>Anguilliformes</taxon>
        <taxon>Anguillidae</taxon>
        <taxon>Anguilla</taxon>
    </lineage>
</organism>
<evidence type="ECO:0000313" key="1">
    <source>
        <dbReference type="EMBL" id="JAH06231.1"/>
    </source>
</evidence>
<reference evidence="1" key="1">
    <citation type="submission" date="2014-11" db="EMBL/GenBank/DDBJ databases">
        <authorList>
            <person name="Amaro Gonzalez C."/>
        </authorList>
    </citation>
    <scope>NUCLEOTIDE SEQUENCE</scope>
</reference>
<dbReference type="EMBL" id="GBXM01102346">
    <property type="protein sequence ID" value="JAH06231.1"/>
    <property type="molecule type" value="Transcribed_RNA"/>
</dbReference>
<dbReference type="AlphaFoldDB" id="A0A0E9PNP8"/>
<reference evidence="1" key="2">
    <citation type="journal article" date="2015" name="Fish Shellfish Immunol.">
        <title>Early steps in the European eel (Anguilla anguilla)-Vibrio vulnificus interaction in the gills: Role of the RtxA13 toxin.</title>
        <authorList>
            <person name="Callol A."/>
            <person name="Pajuelo D."/>
            <person name="Ebbesson L."/>
            <person name="Teles M."/>
            <person name="MacKenzie S."/>
            <person name="Amaro C."/>
        </authorList>
    </citation>
    <scope>NUCLEOTIDE SEQUENCE</scope>
</reference>
<name>A0A0E9PNP8_ANGAN</name>
<proteinExistence type="predicted"/>
<sequence>MVRCSTVSYCHSLVMLSVNVSKGRAVSFYIDGTSLVGIRRHWFTNRVVFASPFFYVSASAKTFFLSPIFCN</sequence>